<reference evidence="2" key="1">
    <citation type="journal article" date="2021" name="Front. Microbiol.">
        <title>Comprehensive Comparative Genomics and Phenotyping of Methylobacterium Species.</title>
        <authorList>
            <person name="Alessa O."/>
            <person name="Ogura Y."/>
            <person name="Fujitani Y."/>
            <person name="Takami H."/>
            <person name="Hayashi T."/>
            <person name="Sahin N."/>
            <person name="Tani A."/>
        </authorList>
    </citation>
    <scope>NUCLEOTIDE SEQUENCE</scope>
    <source>
        <strain evidence="2">DSM 19015</strain>
    </source>
</reference>
<keyword evidence="1" id="KW-0732">Signal</keyword>
<organism evidence="2 3">
    <name type="scientific">Methylobacterium iners</name>
    <dbReference type="NCBI Taxonomy" id="418707"/>
    <lineage>
        <taxon>Bacteria</taxon>
        <taxon>Pseudomonadati</taxon>
        <taxon>Pseudomonadota</taxon>
        <taxon>Alphaproteobacteria</taxon>
        <taxon>Hyphomicrobiales</taxon>
        <taxon>Methylobacteriaceae</taxon>
        <taxon>Methylobacterium</taxon>
    </lineage>
</organism>
<keyword evidence="3" id="KW-1185">Reference proteome</keyword>
<gene>
    <name evidence="2" type="ORF">OCOJLMKI_1146</name>
</gene>
<accession>A0ABQ4RWA8</accession>
<feature type="signal peptide" evidence="1">
    <location>
        <begin position="1"/>
        <end position="23"/>
    </location>
</feature>
<name>A0ABQ4RWA8_9HYPH</name>
<feature type="chain" id="PRO_5045476037" evidence="1">
    <location>
        <begin position="24"/>
        <end position="453"/>
    </location>
</feature>
<evidence type="ECO:0000313" key="2">
    <source>
        <dbReference type="EMBL" id="GJD93948.1"/>
    </source>
</evidence>
<dbReference type="EMBL" id="BPQP01000017">
    <property type="protein sequence ID" value="GJD93948.1"/>
    <property type="molecule type" value="Genomic_DNA"/>
</dbReference>
<sequence length="453" mass="47721">MPHLMALVAILLVAGTVHLPARAEDAATVRWPAQGARAEIRGPFRGSDIVVSTSSRTAGAIDSMTWAGREFVNAYDHGRELQSAASFDGYGECFNPTEAGSDKDGTGATSTSWLAEVRTGQNWLQTKSQMAFFLMPGQTTPGCPKGPGPYSTLRSDYALTKRVSIGVHGIANAIEYRATFSVPRAHSSAGYEVATAYMPPNFTRFWTYDPSRRELLPLSDGPGEQSIPVILATEDGSHAMGVYSPALPQASFPNLGYGRWSFTDLPGPGNATVKWNCVLREDNLSPGDRTFICYVLIGTLDDVQAGMSALQAAVTGSRTEASQPELHHGRSRANPGVRLFVGIEPNCNSGIITTDAKFGGCATAPIGWTLARRSAPGDLPIYVSTADGPSAGVVTSNPDHRDAPTRSIGFLLPSASDGTPVYVGTQDGCNAGVASTNSAHLNCSSVLLGVALP</sequence>
<proteinExistence type="predicted"/>
<dbReference type="Proteomes" id="UP001055125">
    <property type="component" value="Unassembled WGS sequence"/>
</dbReference>
<reference evidence="2" key="2">
    <citation type="submission" date="2021-08" db="EMBL/GenBank/DDBJ databases">
        <authorList>
            <person name="Tani A."/>
            <person name="Ola A."/>
            <person name="Ogura Y."/>
            <person name="Katsura K."/>
            <person name="Hayashi T."/>
        </authorList>
    </citation>
    <scope>NUCLEOTIDE SEQUENCE</scope>
    <source>
        <strain evidence="2">DSM 19015</strain>
    </source>
</reference>
<comment type="caution">
    <text evidence="2">The sequence shown here is derived from an EMBL/GenBank/DDBJ whole genome shotgun (WGS) entry which is preliminary data.</text>
</comment>
<evidence type="ECO:0000313" key="3">
    <source>
        <dbReference type="Proteomes" id="UP001055125"/>
    </source>
</evidence>
<protein>
    <submittedName>
        <fullName evidence="2">Uncharacterized protein</fullName>
    </submittedName>
</protein>
<evidence type="ECO:0000256" key="1">
    <source>
        <dbReference type="SAM" id="SignalP"/>
    </source>
</evidence>